<dbReference type="Proteomes" id="UP000001861">
    <property type="component" value="Unassembled WGS sequence"/>
</dbReference>
<feature type="region of interest" description="Disordered" evidence="1">
    <location>
        <begin position="46"/>
        <end position="69"/>
    </location>
</feature>
<accession>A8NZN4</accession>
<dbReference type="VEuPathDB" id="FungiDB:CC1G_06916"/>
<name>A8NZN4_COPC7</name>
<dbReference type="InParanoid" id="A8NZN4"/>
<evidence type="ECO:0000313" key="2">
    <source>
        <dbReference type="EMBL" id="EAU84054.2"/>
    </source>
</evidence>
<gene>
    <name evidence="2" type="ORF">CC1G_06916</name>
</gene>
<protein>
    <submittedName>
        <fullName evidence="2">Uncharacterized protein</fullName>
    </submittedName>
</protein>
<organism evidence="2 3">
    <name type="scientific">Coprinopsis cinerea (strain Okayama-7 / 130 / ATCC MYA-4618 / FGSC 9003)</name>
    <name type="common">Inky cap fungus</name>
    <name type="synonym">Hormographiella aspergillata</name>
    <dbReference type="NCBI Taxonomy" id="240176"/>
    <lineage>
        <taxon>Eukaryota</taxon>
        <taxon>Fungi</taxon>
        <taxon>Dikarya</taxon>
        <taxon>Basidiomycota</taxon>
        <taxon>Agaricomycotina</taxon>
        <taxon>Agaricomycetes</taxon>
        <taxon>Agaricomycetidae</taxon>
        <taxon>Agaricales</taxon>
        <taxon>Agaricineae</taxon>
        <taxon>Psathyrellaceae</taxon>
        <taxon>Coprinopsis</taxon>
    </lineage>
</organism>
<dbReference type="AlphaFoldDB" id="A8NZN4"/>
<feature type="compositionally biased region" description="Polar residues" evidence="1">
    <location>
        <begin position="47"/>
        <end position="69"/>
    </location>
</feature>
<dbReference type="HOGENOM" id="CLU_765162_0_0_1"/>
<dbReference type="GeneID" id="6014272"/>
<dbReference type="eggNOG" id="ENOG502R8C8">
    <property type="taxonomic scope" value="Eukaryota"/>
</dbReference>
<proteinExistence type="predicted"/>
<dbReference type="OrthoDB" id="2836601at2759"/>
<evidence type="ECO:0000313" key="3">
    <source>
        <dbReference type="Proteomes" id="UP000001861"/>
    </source>
</evidence>
<comment type="caution">
    <text evidence="2">The sequence shown here is derived from an EMBL/GenBank/DDBJ whole genome shotgun (WGS) entry which is preliminary data.</text>
</comment>
<keyword evidence="3" id="KW-1185">Reference proteome</keyword>
<dbReference type="KEGG" id="cci:CC1G_06916"/>
<reference evidence="2 3" key="1">
    <citation type="journal article" date="2010" name="Proc. Natl. Acad. Sci. U.S.A.">
        <title>Insights into evolution of multicellular fungi from the assembled chromosomes of the mushroom Coprinopsis cinerea (Coprinus cinereus).</title>
        <authorList>
            <person name="Stajich J.E."/>
            <person name="Wilke S.K."/>
            <person name="Ahren D."/>
            <person name="Au C.H."/>
            <person name="Birren B.W."/>
            <person name="Borodovsky M."/>
            <person name="Burns C."/>
            <person name="Canback B."/>
            <person name="Casselton L.A."/>
            <person name="Cheng C.K."/>
            <person name="Deng J."/>
            <person name="Dietrich F.S."/>
            <person name="Fargo D.C."/>
            <person name="Farman M.L."/>
            <person name="Gathman A.C."/>
            <person name="Goldberg J."/>
            <person name="Guigo R."/>
            <person name="Hoegger P.J."/>
            <person name="Hooker J.B."/>
            <person name="Huggins A."/>
            <person name="James T.Y."/>
            <person name="Kamada T."/>
            <person name="Kilaru S."/>
            <person name="Kodira C."/>
            <person name="Kues U."/>
            <person name="Kupfer D."/>
            <person name="Kwan H.S."/>
            <person name="Lomsadze A."/>
            <person name="Li W."/>
            <person name="Lilly W.W."/>
            <person name="Ma L.J."/>
            <person name="Mackey A.J."/>
            <person name="Manning G."/>
            <person name="Martin F."/>
            <person name="Muraguchi H."/>
            <person name="Natvig D.O."/>
            <person name="Palmerini H."/>
            <person name="Ramesh M.A."/>
            <person name="Rehmeyer C.J."/>
            <person name="Roe B.A."/>
            <person name="Shenoy N."/>
            <person name="Stanke M."/>
            <person name="Ter-Hovhannisyan V."/>
            <person name="Tunlid A."/>
            <person name="Velagapudi R."/>
            <person name="Vision T.J."/>
            <person name="Zeng Q."/>
            <person name="Zolan M.E."/>
            <person name="Pukkila P.J."/>
        </authorList>
    </citation>
    <scope>NUCLEOTIDE SEQUENCE [LARGE SCALE GENOMIC DNA]</scope>
    <source>
        <strain evidence="3">Okayama-7 / 130 / ATCC MYA-4618 / FGSC 9003</strain>
    </source>
</reference>
<sequence>MPSQPVRIAGHTSAHLSLHSISSAWGTSDRGRSVYKYLRRHPISRVPLNTQSPSAPTSTHTTMPPYTNKSKPVSYADAIRLLSDPAVREDVEEAYTRLTQAMGTLMQRFSTVAKQMHTIDLQRITAPLKPRWDTIWKEYSQVLWQYRAVAASISARLKLLPVTTRNPELQTHRSHEEALHVLQSFITISSEHSNQTRSLLERTLRLIREMVSFHSDFAKVVYQQVSSGQREIQDLAFKISELEKQVQQVFSLNLELAQVGPVHSISSIFRIVKAHGKKPGRSRLPNQPLAFTDELARVAKSYETLETKRSEFAHAQYCAEVRSAQTNFPARVQTTIAPLIADAIHHFESSLVLFLSIWARLRTDCCIIFRWLKDPSTEAPVVSLYQESGKGVYVSLAQSLDVYIGSLDPASITPAA</sequence>
<evidence type="ECO:0000256" key="1">
    <source>
        <dbReference type="SAM" id="MobiDB-lite"/>
    </source>
</evidence>
<dbReference type="EMBL" id="AACS02000006">
    <property type="protein sequence ID" value="EAU84054.2"/>
    <property type="molecule type" value="Genomic_DNA"/>
</dbReference>
<dbReference type="RefSeq" id="XP_001837710.2">
    <property type="nucleotide sequence ID" value="XM_001837658.2"/>
</dbReference>
<dbReference type="OMA" id="CKSEVTH"/>